<evidence type="ECO:0000313" key="2">
    <source>
        <dbReference type="EMBL" id="TBW57916.1"/>
    </source>
</evidence>
<dbReference type="EMBL" id="SJDL01000006">
    <property type="protein sequence ID" value="TBW57916.1"/>
    <property type="molecule type" value="Genomic_DNA"/>
</dbReference>
<sequence>MKWLVGALAALLLVGCEPQEDAPQGFAGLGQSFDAQAGQAGFAQPAPGDRIQLPRDLGPHPRYRIEWWYLTANLTTAGGDPLGLQWTQFRQGLKPHPPDADPPPPETWPMQSVWMAHAAVSRPNDHHFTERLARGGIGHAGATAAPFAVWLDDWSLTATEDGDWRLHVQAGDWGYDLTLTPRSEAIHHGDHGFSAKSSSGEGSMYFSFVDLTIHGTVTVNGETLDVQGSGWFDREWSSQFLRSDQQGWDWMALQLDSGERVMAFRLREEQGAFLAGTWISAFGEVVPLTGDDFTLQPLEQQSFATGTVPSRWRLTIPSREVEIEVDAMAGNFWNTGLYPYWESPVTVSGSHSGRGYLELTGYAE</sequence>
<keyword evidence="3" id="KW-1185">Reference proteome</keyword>
<gene>
    <name evidence="2" type="ORF">EZI54_05535</name>
</gene>
<dbReference type="InterPro" id="IPR023374">
    <property type="entry name" value="AttH-like_dom_sf"/>
</dbReference>
<dbReference type="Pfam" id="PF17186">
    <property type="entry name" value="Lipocalin_9"/>
    <property type="match status" value="1"/>
</dbReference>
<dbReference type="Proteomes" id="UP000313645">
    <property type="component" value="Unassembled WGS sequence"/>
</dbReference>
<dbReference type="Pfam" id="PF07143">
    <property type="entry name" value="CrtC"/>
    <property type="match status" value="1"/>
</dbReference>
<dbReference type="PROSITE" id="PS51257">
    <property type="entry name" value="PROKAR_LIPOPROTEIN"/>
    <property type="match status" value="1"/>
</dbReference>
<reference evidence="2 3" key="1">
    <citation type="submission" date="2019-02" db="EMBL/GenBank/DDBJ databases">
        <title>Marinobacter halodurans sp. nov., a marine bacterium isolated from sea tidal flat.</title>
        <authorList>
            <person name="Yoo Y."/>
            <person name="Lee D.W."/>
            <person name="Kim B.S."/>
            <person name="Kim J.-J."/>
        </authorList>
    </citation>
    <scope>NUCLEOTIDE SEQUENCE [LARGE SCALE GENOMIC DNA]</scope>
    <source>
        <strain evidence="2 3">YJ-S3-2</strain>
    </source>
</reference>
<accession>A0ABY1ZNJ3</accession>
<evidence type="ECO:0000259" key="1">
    <source>
        <dbReference type="Pfam" id="PF07143"/>
    </source>
</evidence>
<dbReference type="PANTHER" id="PTHR38591:SF1">
    <property type="entry name" value="BLL1000 PROTEIN"/>
    <property type="match status" value="1"/>
</dbReference>
<name>A0ABY1ZNJ3_9GAMM</name>
<dbReference type="InterPro" id="IPR010791">
    <property type="entry name" value="AttH_dom"/>
</dbReference>
<dbReference type="SUPFAM" id="SSF159245">
    <property type="entry name" value="AttH-like"/>
    <property type="match status" value="1"/>
</dbReference>
<dbReference type="PANTHER" id="PTHR38591">
    <property type="entry name" value="HYDROLASE"/>
    <property type="match status" value="1"/>
</dbReference>
<evidence type="ECO:0000313" key="3">
    <source>
        <dbReference type="Proteomes" id="UP000313645"/>
    </source>
</evidence>
<organism evidence="2 3">
    <name type="scientific">Marinobacter halodurans</name>
    <dbReference type="NCBI Taxonomy" id="2528979"/>
    <lineage>
        <taxon>Bacteria</taxon>
        <taxon>Pseudomonadati</taxon>
        <taxon>Pseudomonadota</taxon>
        <taxon>Gammaproteobacteria</taxon>
        <taxon>Pseudomonadales</taxon>
        <taxon>Marinobacteraceae</taxon>
        <taxon>Marinobacter</taxon>
    </lineage>
</organism>
<dbReference type="RefSeq" id="WP_131479881.1">
    <property type="nucleotide sequence ID" value="NZ_SJDL01000006.1"/>
</dbReference>
<comment type="caution">
    <text evidence="2">The sequence shown here is derived from an EMBL/GenBank/DDBJ whole genome shotgun (WGS) entry which is preliminary data.</text>
</comment>
<proteinExistence type="predicted"/>
<dbReference type="Gene3D" id="2.40.370.10">
    <property type="entry name" value="AttH-like domain"/>
    <property type="match status" value="2"/>
</dbReference>
<protein>
    <submittedName>
        <fullName evidence="2">Carotenoid 1,2-hydratase</fullName>
    </submittedName>
</protein>
<feature type="domain" description="AttH" evidence="1">
    <location>
        <begin position="65"/>
        <end position="238"/>
    </location>
</feature>